<dbReference type="FunFam" id="1.10.10.10:FF:000001">
    <property type="entry name" value="LysR family transcriptional regulator"/>
    <property type="match status" value="1"/>
</dbReference>
<accession>A0A239PMJ7</accession>
<evidence type="ECO:0000256" key="3">
    <source>
        <dbReference type="ARBA" id="ARBA00023125"/>
    </source>
</evidence>
<keyword evidence="2" id="KW-0805">Transcription regulation</keyword>
<keyword evidence="7" id="KW-1185">Reference proteome</keyword>
<evidence type="ECO:0000256" key="1">
    <source>
        <dbReference type="ARBA" id="ARBA00009437"/>
    </source>
</evidence>
<organism evidence="6 7">
    <name type="scientific">Paracoccus seriniphilus</name>
    <dbReference type="NCBI Taxonomy" id="184748"/>
    <lineage>
        <taxon>Bacteria</taxon>
        <taxon>Pseudomonadati</taxon>
        <taxon>Pseudomonadota</taxon>
        <taxon>Alphaproteobacteria</taxon>
        <taxon>Rhodobacterales</taxon>
        <taxon>Paracoccaceae</taxon>
        <taxon>Paracoccus</taxon>
    </lineage>
</organism>
<evidence type="ECO:0000313" key="7">
    <source>
        <dbReference type="Proteomes" id="UP000198307"/>
    </source>
</evidence>
<keyword evidence="3 6" id="KW-0238">DNA-binding</keyword>
<evidence type="ECO:0000259" key="5">
    <source>
        <dbReference type="PROSITE" id="PS50931"/>
    </source>
</evidence>
<dbReference type="Gene3D" id="3.40.190.10">
    <property type="entry name" value="Periplasmic binding protein-like II"/>
    <property type="match status" value="2"/>
</dbReference>
<dbReference type="SUPFAM" id="SSF53850">
    <property type="entry name" value="Periplasmic binding protein-like II"/>
    <property type="match status" value="1"/>
</dbReference>
<dbReference type="Gene3D" id="1.10.10.10">
    <property type="entry name" value="Winged helix-like DNA-binding domain superfamily/Winged helix DNA-binding domain"/>
    <property type="match status" value="1"/>
</dbReference>
<dbReference type="InterPro" id="IPR005119">
    <property type="entry name" value="LysR_subst-bd"/>
</dbReference>
<evidence type="ECO:0000256" key="4">
    <source>
        <dbReference type="ARBA" id="ARBA00023163"/>
    </source>
</evidence>
<dbReference type="Proteomes" id="UP000198307">
    <property type="component" value="Unassembled WGS sequence"/>
</dbReference>
<evidence type="ECO:0000313" key="6">
    <source>
        <dbReference type="EMBL" id="SNT68593.1"/>
    </source>
</evidence>
<protein>
    <submittedName>
        <fullName evidence="6">DNA-binding transcriptional regulator, LysR family</fullName>
    </submittedName>
</protein>
<dbReference type="InterPro" id="IPR000847">
    <property type="entry name" value="LysR_HTH_N"/>
</dbReference>
<dbReference type="InterPro" id="IPR050176">
    <property type="entry name" value="LTTR"/>
</dbReference>
<dbReference type="Pfam" id="PF03466">
    <property type="entry name" value="LysR_substrate"/>
    <property type="match status" value="1"/>
</dbReference>
<feature type="domain" description="HTH lysR-type" evidence="5">
    <location>
        <begin position="2"/>
        <end position="59"/>
    </location>
</feature>
<dbReference type="CDD" id="cd05466">
    <property type="entry name" value="PBP2_LTTR_substrate"/>
    <property type="match status" value="1"/>
</dbReference>
<dbReference type="Pfam" id="PF00126">
    <property type="entry name" value="HTH_1"/>
    <property type="match status" value="1"/>
</dbReference>
<dbReference type="PANTHER" id="PTHR30579">
    <property type="entry name" value="TRANSCRIPTIONAL REGULATOR"/>
    <property type="match status" value="1"/>
</dbReference>
<dbReference type="GO" id="GO:0003677">
    <property type="term" value="F:DNA binding"/>
    <property type="evidence" value="ECO:0007669"/>
    <property type="project" value="UniProtKB-KW"/>
</dbReference>
<dbReference type="InterPro" id="IPR036388">
    <property type="entry name" value="WH-like_DNA-bd_sf"/>
</dbReference>
<dbReference type="GO" id="GO:0003700">
    <property type="term" value="F:DNA-binding transcription factor activity"/>
    <property type="evidence" value="ECO:0007669"/>
    <property type="project" value="InterPro"/>
</dbReference>
<gene>
    <name evidence="6" type="ORF">SAMN05444959_101151</name>
</gene>
<dbReference type="InterPro" id="IPR036390">
    <property type="entry name" value="WH_DNA-bd_sf"/>
</dbReference>
<dbReference type="PROSITE" id="PS50931">
    <property type="entry name" value="HTH_LYSR"/>
    <property type="match status" value="1"/>
</dbReference>
<dbReference type="PRINTS" id="PR00039">
    <property type="entry name" value="HTHLYSR"/>
</dbReference>
<dbReference type="RefSeq" id="WP_089342508.1">
    <property type="nucleotide sequence ID" value="NZ_CP067129.1"/>
</dbReference>
<reference evidence="6 7" key="1">
    <citation type="submission" date="2017-07" db="EMBL/GenBank/DDBJ databases">
        <authorList>
            <person name="Sun Z.S."/>
            <person name="Albrecht U."/>
            <person name="Echele G."/>
            <person name="Lee C.C."/>
        </authorList>
    </citation>
    <scope>NUCLEOTIDE SEQUENCE [LARGE SCALE GENOMIC DNA]</scope>
    <source>
        <strain evidence="6 7">DSM 14827</strain>
    </source>
</reference>
<dbReference type="EMBL" id="FZQB01000001">
    <property type="protein sequence ID" value="SNT68593.1"/>
    <property type="molecule type" value="Genomic_DNA"/>
</dbReference>
<dbReference type="PANTHER" id="PTHR30579:SF3">
    <property type="entry name" value="TRANSCRIPTIONAL REGULATORY PROTEIN"/>
    <property type="match status" value="1"/>
</dbReference>
<dbReference type="AlphaFoldDB" id="A0A239PMJ7"/>
<dbReference type="OrthoDB" id="9791253at2"/>
<name>A0A239PMJ7_9RHOB</name>
<keyword evidence="4" id="KW-0804">Transcription</keyword>
<proteinExistence type="inferred from homology"/>
<dbReference type="SUPFAM" id="SSF46785">
    <property type="entry name" value="Winged helix' DNA-binding domain"/>
    <property type="match status" value="1"/>
</dbReference>
<sequence length="293" mass="32271">MFGFRDIEIIHAIARHGGFRAASDATGLAQSAISRRVRHLEDRLKVVLFERDGRGVRLTAAGRRLCDETEILVAQRDRILEELTQDVMAGVVRLGVAETMTHTVLPRLLTDLRNRHPLLRFEISIDTSDQMAHLLQKDGLDVAIMMRDQAPRGVNLTPLPAVSLGWFVSPEHFDLPDPADIDDLAALPIVSFPKATLPHRRVVDLLSPARKQAAAIHGSASLATVLHLVSQGFGIGTIPSDIVAAWPHAGLKEINVQPRAMLPDLEFAICYMPERNEKIGREVTRAALQAANE</sequence>
<evidence type="ECO:0000256" key="2">
    <source>
        <dbReference type="ARBA" id="ARBA00023015"/>
    </source>
</evidence>
<comment type="similarity">
    <text evidence="1">Belongs to the LysR transcriptional regulatory family.</text>
</comment>